<keyword evidence="1" id="KW-1133">Transmembrane helix</keyword>
<keyword evidence="1" id="KW-0472">Membrane</keyword>
<comment type="caution">
    <text evidence="2">The sequence shown here is derived from an EMBL/GenBank/DDBJ whole genome shotgun (WGS) entry which is preliminary data.</text>
</comment>
<dbReference type="OrthoDB" id="2193136at2"/>
<feature type="transmembrane region" description="Helical" evidence="1">
    <location>
        <begin position="6"/>
        <end position="26"/>
    </location>
</feature>
<keyword evidence="1" id="KW-0812">Transmembrane</keyword>
<reference evidence="2 3" key="1">
    <citation type="submission" date="2017-05" db="EMBL/GenBank/DDBJ databases">
        <title>Vagococcus spp. assemblies.</title>
        <authorList>
            <person name="Gulvik C.A."/>
        </authorList>
    </citation>
    <scope>NUCLEOTIDE SEQUENCE [LARGE SCALE GENOMIC DNA]</scope>
    <source>
        <strain evidence="2 3">DSM 24756</strain>
    </source>
</reference>
<accession>A0A430AF49</accession>
<dbReference type="Proteomes" id="UP000288669">
    <property type="component" value="Unassembled WGS sequence"/>
</dbReference>
<dbReference type="EMBL" id="NGJZ01000004">
    <property type="protein sequence ID" value="RSU06174.1"/>
    <property type="molecule type" value="Genomic_DNA"/>
</dbReference>
<protein>
    <recommendedName>
        <fullName evidence="4">DUF1433 domain-containing protein</fullName>
    </recommendedName>
</protein>
<sequence length="131" mass="15208">MKKKKWIWLILGVIIILGFIGGKVYMDKRAEHSKKESIEVERQSVNALKNTFADISEVKVERIGFNKMTGSYSLVVTMKNNSNDSVLFDYGFIKNRRELEDYGIVNRKIQKKGITKNKVNVIYSDRTEEEL</sequence>
<organism evidence="2 3">
    <name type="scientific">Vagococcus entomophilus</name>
    <dbReference type="NCBI Taxonomy" id="1160095"/>
    <lineage>
        <taxon>Bacteria</taxon>
        <taxon>Bacillati</taxon>
        <taxon>Bacillota</taxon>
        <taxon>Bacilli</taxon>
        <taxon>Lactobacillales</taxon>
        <taxon>Enterococcaceae</taxon>
        <taxon>Vagococcus</taxon>
    </lineage>
</organism>
<proteinExistence type="predicted"/>
<dbReference type="RefSeq" id="WP_126826544.1">
    <property type="nucleotide sequence ID" value="NZ_JBHLWU010000003.1"/>
</dbReference>
<evidence type="ECO:0000313" key="2">
    <source>
        <dbReference type="EMBL" id="RSU06174.1"/>
    </source>
</evidence>
<evidence type="ECO:0000256" key="1">
    <source>
        <dbReference type="SAM" id="Phobius"/>
    </source>
</evidence>
<evidence type="ECO:0008006" key="4">
    <source>
        <dbReference type="Google" id="ProtNLM"/>
    </source>
</evidence>
<gene>
    <name evidence="2" type="ORF">CBF30_10680</name>
</gene>
<keyword evidence="3" id="KW-1185">Reference proteome</keyword>
<name>A0A430AF49_9ENTE</name>
<dbReference type="AlphaFoldDB" id="A0A430AF49"/>
<evidence type="ECO:0000313" key="3">
    <source>
        <dbReference type="Proteomes" id="UP000288669"/>
    </source>
</evidence>